<organism evidence="1 2">
    <name type="scientific">Dictyostelium firmibasis</name>
    <dbReference type="NCBI Taxonomy" id="79012"/>
    <lineage>
        <taxon>Eukaryota</taxon>
        <taxon>Amoebozoa</taxon>
        <taxon>Evosea</taxon>
        <taxon>Eumycetozoa</taxon>
        <taxon>Dictyostelia</taxon>
        <taxon>Dictyosteliales</taxon>
        <taxon>Dictyosteliaceae</taxon>
        <taxon>Dictyostelium</taxon>
    </lineage>
</organism>
<evidence type="ECO:0000313" key="1">
    <source>
        <dbReference type="EMBL" id="KAK5582130.1"/>
    </source>
</evidence>
<name>A0AAN7U511_9MYCE</name>
<comment type="caution">
    <text evidence="1">The sequence shown here is derived from an EMBL/GenBank/DDBJ whole genome shotgun (WGS) entry which is preliminary data.</text>
</comment>
<sequence>MGDLFLKVYKNSFLRKKIFKYIKISNQNYLTYNYYEFPIPLIIKTRNEVLLLEKLNFLIKNPQGDNYKHFINFNYDCLYQLFKWKELDFQLFYKIYKIFQFEIEQQFKIVSDSSDCLLVAIENYETLKFIVDTFNPTFCNCKNLEKFSFPSNNGHINESKNRFKILIDLITSQKQQQQQQQQQISFFKILEKIVEMKLSKEFGTMVLDKIGLFESNENNKAFLEKIIVYSDEYMFKIVLEIFKKKFNSAMDPFDSKINVYEIKVSIKTIDQFKIKPCQLMESSMVVLLKVMVSLPDDFIKKLKSNIISKIIVRDPNVALFILNSRAFDSIINHIEFSPSCIRNDLSNAVELFKRAPKRIWRISSPKHQTVEKFQFFIDKGIDLQKIYKSNQIVTISNDLPLVKLYTKHYKPPLTLLISAACENHREIVNYLFENYWDNHFKSLLYSNEQLGFFNFFSLLEFSIKNDHQLIFNNLKLEILKSLKIKNDIQNSLEIMFGKILQSPPLCRVSRFKFFNKLNNLPYFDDFIAKKTFDYKTKTFNHHLYTSVEKSNKKNLPFILKKWSTEISTSENPLQFEKNEFLNILFLCINNNWIFFIDQYLKKQLVLNKSNSFKKRLIHDLMASNPCIILYLISIAFFNEKEIEYIFETFIQSSDHYFSIKLVDFILFSKNNYSNYLIGILKSSVKLQNNSLLEYLLYIKKMEQNHPRIENQFKLCDVHHKFLNCFGLSFNGLNSLIVDDFNNNLNF</sequence>
<reference evidence="1 2" key="1">
    <citation type="submission" date="2023-11" db="EMBL/GenBank/DDBJ databases">
        <title>Dfirmibasis_genome.</title>
        <authorList>
            <person name="Edelbroek B."/>
            <person name="Kjellin J."/>
            <person name="Jerlstrom-Hultqvist J."/>
            <person name="Soderbom F."/>
        </authorList>
    </citation>
    <scope>NUCLEOTIDE SEQUENCE [LARGE SCALE GENOMIC DNA]</scope>
    <source>
        <strain evidence="1 2">TNS-C-14</strain>
    </source>
</reference>
<proteinExistence type="predicted"/>
<dbReference type="AlphaFoldDB" id="A0AAN7U511"/>
<gene>
    <name evidence="1" type="ORF">RB653_003713</name>
</gene>
<evidence type="ECO:0000313" key="2">
    <source>
        <dbReference type="Proteomes" id="UP001344447"/>
    </source>
</evidence>
<dbReference type="EMBL" id="JAVFKY010000001">
    <property type="protein sequence ID" value="KAK5582130.1"/>
    <property type="molecule type" value="Genomic_DNA"/>
</dbReference>
<protein>
    <submittedName>
        <fullName evidence="1">Uncharacterized protein</fullName>
    </submittedName>
</protein>
<dbReference type="Proteomes" id="UP001344447">
    <property type="component" value="Unassembled WGS sequence"/>
</dbReference>
<accession>A0AAN7U511</accession>
<keyword evidence="2" id="KW-1185">Reference proteome</keyword>